<organism evidence="1 2">
    <name type="scientific">Melastoma candidum</name>
    <dbReference type="NCBI Taxonomy" id="119954"/>
    <lineage>
        <taxon>Eukaryota</taxon>
        <taxon>Viridiplantae</taxon>
        <taxon>Streptophyta</taxon>
        <taxon>Embryophyta</taxon>
        <taxon>Tracheophyta</taxon>
        <taxon>Spermatophyta</taxon>
        <taxon>Magnoliopsida</taxon>
        <taxon>eudicotyledons</taxon>
        <taxon>Gunneridae</taxon>
        <taxon>Pentapetalae</taxon>
        <taxon>rosids</taxon>
        <taxon>malvids</taxon>
        <taxon>Myrtales</taxon>
        <taxon>Melastomataceae</taxon>
        <taxon>Melastomatoideae</taxon>
        <taxon>Melastomateae</taxon>
        <taxon>Melastoma</taxon>
    </lineage>
</organism>
<reference evidence="2" key="1">
    <citation type="journal article" date="2023" name="Front. Plant Sci.">
        <title>Chromosomal-level genome assembly of Melastoma candidum provides insights into trichome evolution.</title>
        <authorList>
            <person name="Zhong Y."/>
            <person name="Wu W."/>
            <person name="Sun C."/>
            <person name="Zou P."/>
            <person name="Liu Y."/>
            <person name="Dai S."/>
            <person name="Zhou R."/>
        </authorList>
    </citation>
    <scope>NUCLEOTIDE SEQUENCE [LARGE SCALE GENOMIC DNA]</scope>
</reference>
<comment type="caution">
    <text evidence="1">The sequence shown here is derived from an EMBL/GenBank/DDBJ whole genome shotgun (WGS) entry which is preliminary data.</text>
</comment>
<accession>A0ACB9QM81</accession>
<evidence type="ECO:0000313" key="1">
    <source>
        <dbReference type="EMBL" id="KAI4367218.1"/>
    </source>
</evidence>
<dbReference type="EMBL" id="CM042885">
    <property type="protein sequence ID" value="KAI4367218.1"/>
    <property type="molecule type" value="Genomic_DNA"/>
</dbReference>
<gene>
    <name evidence="1" type="ORF">MLD38_022981</name>
</gene>
<keyword evidence="2" id="KW-1185">Reference proteome</keyword>
<name>A0ACB9QM81_9MYRT</name>
<proteinExistence type="predicted"/>
<dbReference type="Proteomes" id="UP001057402">
    <property type="component" value="Chromosome 6"/>
</dbReference>
<sequence length="191" mass="20762">MEKLTFILVSFLAIASISRSAAQILYLGVIPINSLLADTVGVTQINCYIQNIASGQNEDTYEIAEASITNNSSTRFVALDMNDTPLTEGPDPTSDVIGRAQGLFGLDDLYTIGFFIDMNIYFPSGPYSGSTIHIVGRDSPFLSHRELSVTGGTEYFRLAKGFATLSTFFGNNSTINAIIQLNITVFRPILL</sequence>
<protein>
    <submittedName>
        <fullName evidence="1">Uncharacterized protein</fullName>
    </submittedName>
</protein>
<evidence type="ECO:0000313" key="2">
    <source>
        <dbReference type="Proteomes" id="UP001057402"/>
    </source>
</evidence>